<dbReference type="GO" id="GO:0140664">
    <property type="term" value="F:ATP-dependent DNA damage sensor activity"/>
    <property type="evidence" value="ECO:0007669"/>
    <property type="project" value="InterPro"/>
</dbReference>
<comment type="similarity">
    <text evidence="1 9 10">Belongs to the DNA mismatch repair MutS family.</text>
</comment>
<dbReference type="FunFam" id="1.10.1420.10:FF:000001">
    <property type="entry name" value="DNA mismatch repair protein MutS"/>
    <property type="match status" value="1"/>
</dbReference>
<evidence type="ECO:0000256" key="4">
    <source>
        <dbReference type="ARBA" id="ARBA00022763"/>
    </source>
</evidence>
<keyword evidence="5 9" id="KW-0067">ATP-binding</keyword>
<dbReference type="InterPro" id="IPR036187">
    <property type="entry name" value="DNA_mismatch_repair_MutS_sf"/>
</dbReference>
<dbReference type="FunCoup" id="A0A540VIL8">
    <property type="interactions" value="436"/>
</dbReference>
<dbReference type="NCBIfam" id="TIGR01070">
    <property type="entry name" value="mutS1"/>
    <property type="match status" value="1"/>
</dbReference>
<evidence type="ECO:0000256" key="8">
    <source>
        <dbReference type="ARBA" id="ARBA00024647"/>
    </source>
</evidence>
<dbReference type="Proteomes" id="UP000317371">
    <property type="component" value="Unassembled WGS sequence"/>
</dbReference>
<dbReference type="InterPro" id="IPR036678">
    <property type="entry name" value="MutS_con_dom_sf"/>
</dbReference>
<dbReference type="InParanoid" id="A0A540VIL8"/>
<feature type="domain" description="DNA mismatch repair proteins mutS family" evidence="11">
    <location>
        <begin position="699"/>
        <end position="715"/>
    </location>
</feature>
<dbReference type="NCBIfam" id="NF003810">
    <property type="entry name" value="PRK05399.1"/>
    <property type="match status" value="1"/>
</dbReference>
<sequence>MTTPMRRQYLSLKRQYPDCILFFRLGDFYETFDEDAKIVAKVCDVVLTSRPVGNDQRVPLAGVPYHSVDGYLARLVEAGYRVAIAEQVSEPGKGLVEREVVRVVSKGTVTEPGLLDDRRNNYLMAVAFDARGQKAGIAYCDITTGEFAATEIEADGPEAAERRVGEELSRLHPSELIAVDWRPAESSLHNLVASLNPLLSDVEPWQTEPDTAREALQRHFQVSTLDGFGLQGKTQAIRAAAAILAYLQEMQPAALKQLTRIHSYALGEFMMLDEATRRNLELTETIRGGEVKGSLLDVLDCTLTPMGARLLRRWLNQPALDVATINRRLDAVQFFFDDSARRLSLRELLQGVGDLERWANRVVQGVALPRDLVGMREVLARVPQIVATLAPDAARNGGPEPAWLPPLPLCTPVLELLQAAIADEPPATLATPGVIRPGFSEELDELVERSRHAKQWIADLERTERERLNIKSLKVGYNKVFGYYIEITHAHADKVPDDYIRKQTLTNAERYITPELKEYESLVLNADERRLSIEQELFREICSQVAAHHGELLQLAAGLALLDVYASLAEVALLRRYVRPVVDEGPAIEIVAGRHPVVELTLTDEPFVPNDTRLTPEACIHILTGPNMAGKSTYLRQTALITLMAQIGSFVPADAAQIGVVDRIFTRIGASDEIHRGQSTFMVEMVETANILNHATSRSLLILDEIGRGTSTYDGLAIAWAVIEYIHNHPGLRAKTLFATHYHELTDLAERLPHVVNYNVAVDDSGNGKDVVFLRRIIPGKADRSYGVHVARMAGLPTAAVNRAEEILEELERSGAAGPRRLFEPESRRGRPAAMQVSLFADTHPVVEALRRLDINGLTPLDALNRLYELQKMVE</sequence>
<dbReference type="PANTHER" id="PTHR11361:SF34">
    <property type="entry name" value="DNA MISMATCH REPAIR PROTEIN MSH1, MITOCHONDRIAL"/>
    <property type="match status" value="1"/>
</dbReference>
<dbReference type="RefSeq" id="WP_141609351.1">
    <property type="nucleotide sequence ID" value="NZ_VIGC02000007.1"/>
</dbReference>
<evidence type="ECO:0000313" key="13">
    <source>
        <dbReference type="Proteomes" id="UP000317371"/>
    </source>
</evidence>
<dbReference type="EMBL" id="VIGC01000007">
    <property type="protein sequence ID" value="TQE96609.1"/>
    <property type="molecule type" value="Genomic_DNA"/>
</dbReference>
<reference evidence="12 13" key="1">
    <citation type="submission" date="2019-06" db="EMBL/GenBank/DDBJ databases">
        <title>Genome sequence of Litorilinea aerophila BAA-2444.</title>
        <authorList>
            <person name="Maclea K.S."/>
            <person name="Maurais E.G."/>
            <person name="Iannazzi L.C."/>
        </authorList>
    </citation>
    <scope>NUCLEOTIDE SEQUENCE [LARGE SCALE GENOMIC DNA]</scope>
    <source>
        <strain evidence="12 13">ATCC BAA-2444</strain>
    </source>
</reference>
<comment type="caution">
    <text evidence="12">The sequence shown here is derived from an EMBL/GenBank/DDBJ whole genome shotgun (WGS) entry which is preliminary data.</text>
</comment>
<dbReference type="SUPFAM" id="SSF55271">
    <property type="entry name" value="DNA repair protein MutS, domain I"/>
    <property type="match status" value="1"/>
</dbReference>
<dbReference type="Pfam" id="PF01624">
    <property type="entry name" value="MutS_I"/>
    <property type="match status" value="1"/>
</dbReference>
<evidence type="ECO:0000256" key="3">
    <source>
        <dbReference type="ARBA" id="ARBA00022741"/>
    </source>
</evidence>
<evidence type="ECO:0000256" key="9">
    <source>
        <dbReference type="HAMAP-Rule" id="MF_00096"/>
    </source>
</evidence>
<evidence type="ECO:0000256" key="5">
    <source>
        <dbReference type="ARBA" id="ARBA00022840"/>
    </source>
</evidence>
<gene>
    <name evidence="9 12" type="primary">mutS</name>
    <name evidence="12" type="ORF">FKZ61_06870</name>
</gene>
<dbReference type="HAMAP" id="MF_00096">
    <property type="entry name" value="MutS"/>
    <property type="match status" value="1"/>
</dbReference>
<dbReference type="PROSITE" id="PS00486">
    <property type="entry name" value="DNA_MISMATCH_REPAIR_2"/>
    <property type="match status" value="1"/>
</dbReference>
<dbReference type="Gene3D" id="3.40.1170.10">
    <property type="entry name" value="DNA repair protein MutS, domain I"/>
    <property type="match status" value="1"/>
</dbReference>
<dbReference type="InterPro" id="IPR017261">
    <property type="entry name" value="DNA_mismatch_repair_MutS/MSH"/>
</dbReference>
<dbReference type="InterPro" id="IPR016151">
    <property type="entry name" value="DNA_mismatch_repair_MutS_N"/>
</dbReference>
<dbReference type="InterPro" id="IPR007695">
    <property type="entry name" value="DNA_mismatch_repair_MutS-lik_N"/>
</dbReference>
<dbReference type="GO" id="GO:0003684">
    <property type="term" value="F:damaged DNA binding"/>
    <property type="evidence" value="ECO:0007669"/>
    <property type="project" value="UniProtKB-UniRule"/>
</dbReference>
<keyword evidence="7 9" id="KW-0234">DNA repair</keyword>
<dbReference type="PIRSF" id="PIRSF037677">
    <property type="entry name" value="DNA_mis_repair_Msh6"/>
    <property type="match status" value="1"/>
</dbReference>
<dbReference type="SMART" id="SM00533">
    <property type="entry name" value="MUTSd"/>
    <property type="match status" value="1"/>
</dbReference>
<evidence type="ECO:0000256" key="10">
    <source>
        <dbReference type="RuleBase" id="RU003756"/>
    </source>
</evidence>
<comment type="function">
    <text evidence="8 9">This protein is involved in the repair of mismatches in DNA. It is possible that it carries out the mismatch recognition step. This protein has a weak ATPase activity.</text>
</comment>
<dbReference type="Pfam" id="PF05192">
    <property type="entry name" value="MutS_III"/>
    <property type="match status" value="1"/>
</dbReference>
<dbReference type="Pfam" id="PF00488">
    <property type="entry name" value="MutS_V"/>
    <property type="match status" value="1"/>
</dbReference>
<dbReference type="InterPro" id="IPR007696">
    <property type="entry name" value="DNA_mismatch_repair_MutS_core"/>
</dbReference>
<dbReference type="InterPro" id="IPR000432">
    <property type="entry name" value="DNA_mismatch_repair_MutS_C"/>
</dbReference>
<dbReference type="Gene3D" id="6.10.140.430">
    <property type="match status" value="1"/>
</dbReference>
<evidence type="ECO:0000313" key="12">
    <source>
        <dbReference type="EMBL" id="TQE96609.1"/>
    </source>
</evidence>
<dbReference type="PANTHER" id="PTHR11361">
    <property type="entry name" value="DNA MISMATCH REPAIR PROTEIN MUTS FAMILY MEMBER"/>
    <property type="match status" value="1"/>
</dbReference>
<keyword evidence="4 9" id="KW-0227">DNA damage</keyword>
<dbReference type="InterPro" id="IPR007860">
    <property type="entry name" value="DNA_mmatch_repair_MutS_con_dom"/>
</dbReference>
<dbReference type="GO" id="GO:0030983">
    <property type="term" value="F:mismatched DNA binding"/>
    <property type="evidence" value="ECO:0007669"/>
    <property type="project" value="InterPro"/>
</dbReference>
<evidence type="ECO:0000256" key="7">
    <source>
        <dbReference type="ARBA" id="ARBA00023204"/>
    </source>
</evidence>
<dbReference type="Gene3D" id="3.40.50.300">
    <property type="entry name" value="P-loop containing nucleotide triphosphate hydrolases"/>
    <property type="match status" value="1"/>
</dbReference>
<evidence type="ECO:0000256" key="6">
    <source>
        <dbReference type="ARBA" id="ARBA00023125"/>
    </source>
</evidence>
<dbReference type="OrthoDB" id="9802448at2"/>
<dbReference type="AlphaFoldDB" id="A0A540VIL8"/>
<dbReference type="GO" id="GO:0005524">
    <property type="term" value="F:ATP binding"/>
    <property type="evidence" value="ECO:0007669"/>
    <property type="project" value="UniProtKB-UniRule"/>
</dbReference>
<proteinExistence type="inferred from homology"/>
<dbReference type="Gene3D" id="3.30.420.110">
    <property type="entry name" value="MutS, connector domain"/>
    <property type="match status" value="1"/>
</dbReference>
<evidence type="ECO:0000256" key="2">
    <source>
        <dbReference type="ARBA" id="ARBA00021982"/>
    </source>
</evidence>
<keyword evidence="13" id="KW-1185">Reference proteome</keyword>
<keyword evidence="3 9" id="KW-0547">Nucleotide-binding</keyword>
<dbReference type="GO" id="GO:0005829">
    <property type="term" value="C:cytosol"/>
    <property type="evidence" value="ECO:0007669"/>
    <property type="project" value="TreeGrafter"/>
</dbReference>
<dbReference type="CDD" id="cd03284">
    <property type="entry name" value="ABC_MutS1"/>
    <property type="match status" value="1"/>
</dbReference>
<dbReference type="InterPro" id="IPR007861">
    <property type="entry name" value="DNA_mismatch_repair_MutS_clamp"/>
</dbReference>
<dbReference type="InterPro" id="IPR027417">
    <property type="entry name" value="P-loop_NTPase"/>
</dbReference>
<feature type="binding site" evidence="9">
    <location>
        <begin position="625"/>
        <end position="632"/>
    </location>
    <ligand>
        <name>ATP</name>
        <dbReference type="ChEBI" id="CHEBI:30616"/>
    </ligand>
</feature>
<dbReference type="InterPro" id="IPR005748">
    <property type="entry name" value="DNA_mismatch_repair_MutS"/>
</dbReference>
<dbReference type="InterPro" id="IPR045076">
    <property type="entry name" value="MutS"/>
</dbReference>
<dbReference type="SUPFAM" id="SSF52540">
    <property type="entry name" value="P-loop containing nucleoside triphosphate hydrolases"/>
    <property type="match status" value="1"/>
</dbReference>
<evidence type="ECO:0000259" key="11">
    <source>
        <dbReference type="PROSITE" id="PS00486"/>
    </source>
</evidence>
<keyword evidence="6 9" id="KW-0238">DNA-binding</keyword>
<dbReference type="SUPFAM" id="SSF48334">
    <property type="entry name" value="DNA repair protein MutS, domain III"/>
    <property type="match status" value="1"/>
</dbReference>
<organism evidence="12 13">
    <name type="scientific">Litorilinea aerophila</name>
    <dbReference type="NCBI Taxonomy" id="1204385"/>
    <lineage>
        <taxon>Bacteria</taxon>
        <taxon>Bacillati</taxon>
        <taxon>Chloroflexota</taxon>
        <taxon>Caldilineae</taxon>
        <taxon>Caldilineales</taxon>
        <taxon>Caldilineaceae</taxon>
        <taxon>Litorilinea</taxon>
    </lineage>
</organism>
<evidence type="ECO:0000256" key="1">
    <source>
        <dbReference type="ARBA" id="ARBA00006271"/>
    </source>
</evidence>
<dbReference type="SUPFAM" id="SSF53150">
    <property type="entry name" value="DNA repair protein MutS, domain II"/>
    <property type="match status" value="1"/>
</dbReference>
<dbReference type="Pfam" id="PF05190">
    <property type="entry name" value="MutS_IV"/>
    <property type="match status" value="1"/>
</dbReference>
<name>A0A540VIL8_9CHLR</name>
<dbReference type="GO" id="GO:0006298">
    <property type="term" value="P:mismatch repair"/>
    <property type="evidence" value="ECO:0007669"/>
    <property type="project" value="UniProtKB-UniRule"/>
</dbReference>
<dbReference type="FunFam" id="3.40.50.300:FF:000870">
    <property type="entry name" value="MutS protein homolog 4"/>
    <property type="match status" value="1"/>
</dbReference>
<dbReference type="Pfam" id="PF05188">
    <property type="entry name" value="MutS_II"/>
    <property type="match status" value="1"/>
</dbReference>
<dbReference type="SMART" id="SM00534">
    <property type="entry name" value="MUTSac"/>
    <property type="match status" value="1"/>
</dbReference>
<dbReference type="Gene3D" id="1.10.1420.10">
    <property type="match status" value="2"/>
</dbReference>
<accession>A0A540VIL8</accession>
<protein>
    <recommendedName>
        <fullName evidence="2 9">DNA mismatch repair protein MutS</fullName>
    </recommendedName>
</protein>